<evidence type="ECO:0000256" key="1">
    <source>
        <dbReference type="SAM" id="MobiDB-lite"/>
    </source>
</evidence>
<feature type="region of interest" description="Disordered" evidence="1">
    <location>
        <begin position="1"/>
        <end position="28"/>
    </location>
</feature>
<proteinExistence type="predicted"/>
<name>A0A645FSB7_9ZZZZ</name>
<dbReference type="Pfam" id="PF18962">
    <property type="entry name" value="Por_Secre_tail"/>
    <property type="match status" value="1"/>
</dbReference>
<dbReference type="NCBIfam" id="TIGR04183">
    <property type="entry name" value="Por_Secre_tail"/>
    <property type="match status" value="1"/>
</dbReference>
<sequence>MSISEIQHVSPLRNGIDEENNTSSDFKNSQYNSSAINIYPNPTNRFINVILPKDEKIYNIKLYDINGRLLKMELFNTNQIVLNISDLNLYNGFYVLRIFSSNGESNHKILFKNANI</sequence>
<comment type="caution">
    <text evidence="3">The sequence shown here is derived from an EMBL/GenBank/DDBJ whole genome shotgun (WGS) entry which is preliminary data.</text>
</comment>
<dbReference type="AlphaFoldDB" id="A0A645FSB7"/>
<dbReference type="EMBL" id="VSSQ01063263">
    <property type="protein sequence ID" value="MPN16329.1"/>
    <property type="molecule type" value="Genomic_DNA"/>
</dbReference>
<reference evidence="3" key="1">
    <citation type="submission" date="2019-08" db="EMBL/GenBank/DDBJ databases">
        <authorList>
            <person name="Kucharzyk K."/>
            <person name="Murdoch R.W."/>
            <person name="Higgins S."/>
            <person name="Loffler F."/>
        </authorList>
    </citation>
    <scope>NUCLEOTIDE SEQUENCE</scope>
</reference>
<gene>
    <name evidence="3" type="ORF">SDC9_163668</name>
</gene>
<protein>
    <recommendedName>
        <fullName evidence="2">Secretion system C-terminal sorting domain-containing protein</fullName>
    </recommendedName>
</protein>
<dbReference type="InterPro" id="IPR026444">
    <property type="entry name" value="Secre_tail"/>
</dbReference>
<evidence type="ECO:0000259" key="2">
    <source>
        <dbReference type="Pfam" id="PF18962"/>
    </source>
</evidence>
<evidence type="ECO:0000313" key="3">
    <source>
        <dbReference type="EMBL" id="MPN16329.1"/>
    </source>
</evidence>
<accession>A0A645FSB7</accession>
<organism evidence="3">
    <name type="scientific">bioreactor metagenome</name>
    <dbReference type="NCBI Taxonomy" id="1076179"/>
    <lineage>
        <taxon>unclassified sequences</taxon>
        <taxon>metagenomes</taxon>
        <taxon>ecological metagenomes</taxon>
    </lineage>
</organism>
<feature type="domain" description="Secretion system C-terminal sorting" evidence="2">
    <location>
        <begin position="38"/>
        <end position="109"/>
    </location>
</feature>